<proteinExistence type="inferred from homology"/>
<dbReference type="InterPro" id="IPR036584">
    <property type="entry name" value="FliS_sf"/>
</dbReference>
<evidence type="ECO:0000313" key="8">
    <source>
        <dbReference type="EMBL" id="AET70299.1"/>
    </source>
</evidence>
<dbReference type="GO" id="GO:0071973">
    <property type="term" value="P:bacterial-type flagellum-dependent cell motility"/>
    <property type="evidence" value="ECO:0007669"/>
    <property type="project" value="TreeGrafter"/>
</dbReference>
<comment type="similarity">
    <text evidence="2 6">Belongs to the FliS family.</text>
</comment>
<dbReference type="STRING" id="768706.Desor_4898"/>
<dbReference type="PIRSF" id="PIRSF039090">
    <property type="entry name" value="Flis"/>
    <property type="match status" value="1"/>
</dbReference>
<evidence type="ECO:0000256" key="6">
    <source>
        <dbReference type="PIRNR" id="PIRNR039090"/>
    </source>
</evidence>
<dbReference type="Proteomes" id="UP000006346">
    <property type="component" value="Chromosome"/>
</dbReference>
<keyword evidence="4 6" id="KW-1005">Bacterial flagellum biogenesis</keyword>
<dbReference type="PATRIC" id="fig|768706.3.peg.4982"/>
<dbReference type="KEGG" id="dor:Desor_4898"/>
<evidence type="ECO:0000256" key="2">
    <source>
        <dbReference type="ARBA" id="ARBA00008787"/>
    </source>
</evidence>
<dbReference type="GO" id="GO:0005829">
    <property type="term" value="C:cytosol"/>
    <property type="evidence" value="ECO:0007669"/>
    <property type="project" value="UniProtKB-SubCell"/>
</dbReference>
<dbReference type="NCBIfam" id="TIGR00208">
    <property type="entry name" value="fliS"/>
    <property type="match status" value="1"/>
</dbReference>
<organism evidence="8 9">
    <name type="scientific">Desulfosporosinus orientis (strain ATCC 19365 / DSM 765 / NCIMB 8382 / VKM B-1628 / Singapore I)</name>
    <name type="common">Desulfotomaculum orientis</name>
    <dbReference type="NCBI Taxonomy" id="768706"/>
    <lineage>
        <taxon>Bacteria</taxon>
        <taxon>Bacillati</taxon>
        <taxon>Bacillota</taxon>
        <taxon>Clostridia</taxon>
        <taxon>Eubacteriales</taxon>
        <taxon>Desulfitobacteriaceae</taxon>
        <taxon>Desulfosporosinus</taxon>
    </lineage>
</organism>
<keyword evidence="8" id="KW-0282">Flagellum</keyword>
<evidence type="ECO:0000256" key="3">
    <source>
        <dbReference type="ARBA" id="ARBA00022490"/>
    </source>
</evidence>
<dbReference type="AlphaFoldDB" id="G7WI02"/>
<dbReference type="CDD" id="cd16098">
    <property type="entry name" value="FliS"/>
    <property type="match status" value="1"/>
</dbReference>
<dbReference type="OrthoDB" id="1524959at2"/>
<dbReference type="Gene3D" id="1.20.120.340">
    <property type="entry name" value="Flagellar protein FliS"/>
    <property type="match status" value="1"/>
</dbReference>
<keyword evidence="8" id="KW-0969">Cilium</keyword>
<dbReference type="PANTHER" id="PTHR34773">
    <property type="entry name" value="FLAGELLAR SECRETION CHAPERONE FLIS"/>
    <property type="match status" value="1"/>
</dbReference>
<accession>G7WI02</accession>
<dbReference type="GO" id="GO:0044780">
    <property type="term" value="P:bacterial-type flagellum assembly"/>
    <property type="evidence" value="ECO:0007669"/>
    <property type="project" value="InterPro"/>
</dbReference>
<evidence type="ECO:0000256" key="1">
    <source>
        <dbReference type="ARBA" id="ARBA00004514"/>
    </source>
</evidence>
<sequence length="130" mass="14787">MVNSQMADVYKKQQIMTSSPQQLTLLLYNGALKFLNESILAMEQGDKQKSHNANLRVQAIVSEFVLTLDMKYEISITWAQLYEYVEHCLIQGNLNQDVNLLKQAKEVLQELRDAWAGAMKQTRLAPVAGE</sequence>
<reference evidence="9" key="1">
    <citation type="submission" date="2011-11" db="EMBL/GenBank/DDBJ databases">
        <title>Complete sequence of Desulfosporosinus orientis DSM 765.</title>
        <authorList>
            <person name="Lucas S."/>
            <person name="Han J."/>
            <person name="Lapidus A."/>
            <person name="Cheng J.-F."/>
            <person name="Goodwin L."/>
            <person name="Pitluck S."/>
            <person name="Peters L."/>
            <person name="Ovchinnikova G."/>
            <person name="Teshima H."/>
            <person name="Detter J.C."/>
            <person name="Han C."/>
            <person name="Tapia R."/>
            <person name="Land M."/>
            <person name="Hauser L."/>
            <person name="Kyrpides N."/>
            <person name="Ivanova N."/>
            <person name="Pagani I."/>
            <person name="Pester M."/>
            <person name="Spring S."/>
            <person name="Ollivier B."/>
            <person name="Rattei T."/>
            <person name="Klenk H.-P."/>
            <person name="Wagner M."/>
            <person name="Loy A."/>
            <person name="Woyke T."/>
        </authorList>
    </citation>
    <scope>NUCLEOTIDE SEQUENCE [LARGE SCALE GENOMIC DNA]</scope>
    <source>
        <strain evidence="9">ATCC 19365 / DSM 765 / NCIMB 8382 / VKM B-1628</strain>
    </source>
</reference>
<evidence type="ECO:0000313" key="9">
    <source>
        <dbReference type="Proteomes" id="UP000006346"/>
    </source>
</evidence>
<keyword evidence="5" id="KW-0143">Chaperone</keyword>
<comment type="subcellular location">
    <subcellularLocation>
        <location evidence="1 6">Cytoplasm</location>
        <location evidence="1 6">Cytosol</location>
    </subcellularLocation>
</comment>
<keyword evidence="7" id="KW-0175">Coiled coil</keyword>
<reference evidence="8 9" key="2">
    <citation type="journal article" date="2012" name="J. Bacteriol.">
        <title>Complete genome sequences of Desulfosporosinus orientis DSM765T, Desulfosporosinus youngiae DSM17734T, Desulfosporosinus meridiei DSM13257T, and Desulfosporosinus acidiphilus DSM22704T.</title>
        <authorList>
            <person name="Pester M."/>
            <person name="Brambilla E."/>
            <person name="Alazard D."/>
            <person name="Rattei T."/>
            <person name="Weinmaier T."/>
            <person name="Han J."/>
            <person name="Lucas S."/>
            <person name="Lapidus A."/>
            <person name="Cheng J.F."/>
            <person name="Goodwin L."/>
            <person name="Pitluck S."/>
            <person name="Peters L."/>
            <person name="Ovchinnikova G."/>
            <person name="Teshima H."/>
            <person name="Detter J.C."/>
            <person name="Han C.S."/>
            <person name="Tapia R."/>
            <person name="Land M.L."/>
            <person name="Hauser L."/>
            <person name="Kyrpides N.C."/>
            <person name="Ivanova N.N."/>
            <person name="Pagani I."/>
            <person name="Huntmann M."/>
            <person name="Wei C.L."/>
            <person name="Davenport K.W."/>
            <person name="Daligault H."/>
            <person name="Chain P.S."/>
            <person name="Chen A."/>
            <person name="Mavromatis K."/>
            <person name="Markowitz V."/>
            <person name="Szeto E."/>
            <person name="Mikhailova N."/>
            <person name="Pati A."/>
            <person name="Wagner M."/>
            <person name="Woyke T."/>
            <person name="Ollivier B."/>
            <person name="Klenk H.P."/>
            <person name="Spring S."/>
            <person name="Loy A."/>
        </authorList>
    </citation>
    <scope>NUCLEOTIDE SEQUENCE [LARGE SCALE GENOMIC DNA]</scope>
    <source>
        <strain evidence="9">ATCC 19365 / DSM 765 / NCIMB 8382 / VKM B-1628</strain>
    </source>
</reference>
<evidence type="ECO:0000256" key="5">
    <source>
        <dbReference type="ARBA" id="ARBA00023186"/>
    </source>
</evidence>
<name>G7WI02_DESOD</name>
<keyword evidence="8" id="KW-0966">Cell projection</keyword>
<evidence type="ECO:0000256" key="4">
    <source>
        <dbReference type="ARBA" id="ARBA00022795"/>
    </source>
</evidence>
<evidence type="ECO:0000256" key="7">
    <source>
        <dbReference type="SAM" id="Coils"/>
    </source>
</evidence>
<dbReference type="InterPro" id="IPR003713">
    <property type="entry name" value="FliS"/>
</dbReference>
<feature type="coiled-coil region" evidence="7">
    <location>
        <begin position="94"/>
        <end position="121"/>
    </location>
</feature>
<dbReference type="EMBL" id="CP003108">
    <property type="protein sequence ID" value="AET70299.1"/>
    <property type="molecule type" value="Genomic_DNA"/>
</dbReference>
<dbReference type="HOGENOM" id="CLU_080373_3_2_9"/>
<dbReference type="SUPFAM" id="SSF101116">
    <property type="entry name" value="Flagellar export chaperone FliS"/>
    <property type="match status" value="1"/>
</dbReference>
<dbReference type="eggNOG" id="COG1516">
    <property type="taxonomic scope" value="Bacteria"/>
</dbReference>
<protein>
    <recommendedName>
        <fullName evidence="6">Flagellar secretion chaperone FliS</fullName>
    </recommendedName>
</protein>
<keyword evidence="3 6" id="KW-0963">Cytoplasm</keyword>
<dbReference type="RefSeq" id="WP_014187105.1">
    <property type="nucleotide sequence ID" value="NC_016584.1"/>
</dbReference>
<keyword evidence="9" id="KW-1185">Reference proteome</keyword>
<dbReference type="PANTHER" id="PTHR34773:SF1">
    <property type="entry name" value="FLAGELLAR SECRETION CHAPERONE FLIS"/>
    <property type="match status" value="1"/>
</dbReference>
<dbReference type="Pfam" id="PF02561">
    <property type="entry name" value="FliS"/>
    <property type="match status" value="1"/>
</dbReference>
<gene>
    <name evidence="8" type="ordered locus">Desor_4898</name>
</gene>